<reference evidence="2" key="1">
    <citation type="submission" date="2021-06" db="EMBL/GenBank/DDBJ databases">
        <authorList>
            <person name="Kallberg Y."/>
            <person name="Tangrot J."/>
            <person name="Rosling A."/>
        </authorList>
    </citation>
    <scope>NUCLEOTIDE SEQUENCE</scope>
    <source>
        <strain evidence="2">UK204</strain>
    </source>
</reference>
<feature type="compositionally biased region" description="Basic and acidic residues" evidence="1">
    <location>
        <begin position="325"/>
        <end position="335"/>
    </location>
</feature>
<evidence type="ECO:0000313" key="2">
    <source>
        <dbReference type="EMBL" id="CAG8635617.1"/>
    </source>
</evidence>
<proteinExistence type="predicted"/>
<dbReference type="AlphaFoldDB" id="A0A9N9GUR5"/>
<feature type="region of interest" description="Disordered" evidence="1">
    <location>
        <begin position="316"/>
        <end position="403"/>
    </location>
</feature>
<feature type="region of interest" description="Disordered" evidence="1">
    <location>
        <begin position="113"/>
        <end position="171"/>
    </location>
</feature>
<dbReference type="EMBL" id="CAJVPQ010003718">
    <property type="protein sequence ID" value="CAG8635617.1"/>
    <property type="molecule type" value="Genomic_DNA"/>
</dbReference>
<feature type="compositionally biased region" description="Basic and acidic residues" evidence="1">
    <location>
        <begin position="146"/>
        <end position="155"/>
    </location>
</feature>
<accession>A0A9N9GUR5</accession>
<protein>
    <submittedName>
        <fullName evidence="2">2515_t:CDS:1</fullName>
    </submittedName>
</protein>
<comment type="caution">
    <text evidence="2">The sequence shown here is derived from an EMBL/GenBank/DDBJ whole genome shotgun (WGS) entry which is preliminary data.</text>
</comment>
<organism evidence="2 3">
    <name type="scientific">Funneliformis caledonium</name>
    <dbReference type="NCBI Taxonomy" id="1117310"/>
    <lineage>
        <taxon>Eukaryota</taxon>
        <taxon>Fungi</taxon>
        <taxon>Fungi incertae sedis</taxon>
        <taxon>Mucoromycota</taxon>
        <taxon>Glomeromycotina</taxon>
        <taxon>Glomeromycetes</taxon>
        <taxon>Glomerales</taxon>
        <taxon>Glomeraceae</taxon>
        <taxon>Funneliformis</taxon>
    </lineage>
</organism>
<feature type="compositionally biased region" description="Polar residues" evidence="1">
    <location>
        <begin position="379"/>
        <end position="403"/>
    </location>
</feature>
<feature type="compositionally biased region" description="Polar residues" evidence="1">
    <location>
        <begin position="339"/>
        <end position="364"/>
    </location>
</feature>
<keyword evidence="3" id="KW-1185">Reference proteome</keyword>
<sequence length="785" mass="89108">MLSWVRDNLKDLKPKDFYKELGYSHTSRKQAEEKLRELLTAIKNENNIINRKKAICLLDSFESWTHSIDCEKYWLDVKASLGRSSHEVAGRISAYNTIKNFTIKINDEEEALNEFQPPSNDKSKPQTSENKIIKDPKNNPFFVRSNDSDGSWRPECEDEEDKLAESNGELSNSFCSSNCTENYEKRIELELRHAESTIRAVNESAEDVRSVSSSETKLLLKRKRQDDVNCFDKGADKRNRCKIPKNKIRTTNGTVVEESSSNFLMNISETSLTQLSHAESKVVNEEIGSEIKSIDDELSLNSPMNVSSETTLTQLSYNESQMVNEKTDSETKSIDDGLSPNSLTSVSSETSLAQLSYTESQVLNEETDSEIKSIDDEISPNSLTNVSSETLSQNSYTNTTEVDSSLESAKEVGDKSKQKSKYINRDIASEALKAYQMNVLAGKKLIYEGLDVLDSARSNMNMKSKIAKSPICIGVINIHNPDCTKFLPENFKYFIANQLQTEARDIQFTNERKIDNFTVDCEEEVLHFLEKFDHVDNLKSLGECLDENPINHSTATNDLIYVQNLFNHFFFLYKNDILLQYISESEFNAYVWTPLLKNAFLGKDDLKLSCGELASNSYEKLKEILDIGGRSAPKLDGKGLLKALGTEILVQEDGVLNTRSKRKGDLKKLEYCSKVILTTLFFALPSEAKDYITKIESYSIQSNGFRLSISVSKYLFENTIIMMDLQDIEVPRTVEGFSKLIMAVKVILSWKARTRKNTLEFYKALKKGHKRLENGINFSPKKMII</sequence>
<dbReference type="OrthoDB" id="2428595at2759"/>
<evidence type="ECO:0000313" key="3">
    <source>
        <dbReference type="Proteomes" id="UP000789570"/>
    </source>
</evidence>
<dbReference type="Proteomes" id="UP000789570">
    <property type="component" value="Unassembled WGS sequence"/>
</dbReference>
<feature type="compositionally biased region" description="Polar residues" evidence="1">
    <location>
        <begin position="116"/>
        <end position="130"/>
    </location>
</feature>
<gene>
    <name evidence="2" type="ORF">FCALED_LOCUS10296</name>
</gene>
<name>A0A9N9GUR5_9GLOM</name>
<evidence type="ECO:0000256" key="1">
    <source>
        <dbReference type="SAM" id="MobiDB-lite"/>
    </source>
</evidence>